<dbReference type="OrthoDB" id="2850525at2"/>
<accession>A0A0M2SU86</accession>
<evidence type="ECO:0000256" key="1">
    <source>
        <dbReference type="SAM" id="MobiDB-lite"/>
    </source>
</evidence>
<sequence length="195" mass="21936">MKKLRLFPLLAAAFLFLSGCNSNEEQIVKEEDVTNPSREEQRAETEAPPEEDVQITETAGLGDTREVFNEEYGEPEGDEEIANYLDDFMVVTFENHRAVNIELHFGSNPEGPQTEEEILAYIEERIPTDAEEIDRTTNDQNSQQEIIQYKSETLKNTVSDESFAQDEPGAFTVIIEKGQDTAPFATITLGKGQNI</sequence>
<evidence type="ECO:0000313" key="3">
    <source>
        <dbReference type="EMBL" id="KKK37708.1"/>
    </source>
</evidence>
<organism evidence="3 4">
    <name type="scientific">Mesobacillus campisalis</name>
    <dbReference type="NCBI Taxonomy" id="1408103"/>
    <lineage>
        <taxon>Bacteria</taxon>
        <taxon>Bacillati</taxon>
        <taxon>Bacillota</taxon>
        <taxon>Bacilli</taxon>
        <taxon>Bacillales</taxon>
        <taxon>Bacillaceae</taxon>
        <taxon>Mesobacillus</taxon>
    </lineage>
</organism>
<feature type="compositionally biased region" description="Basic and acidic residues" evidence="1">
    <location>
        <begin position="26"/>
        <end position="45"/>
    </location>
</feature>
<dbReference type="EMBL" id="LAYY01000013">
    <property type="protein sequence ID" value="KKK37708.1"/>
    <property type="molecule type" value="Genomic_DNA"/>
</dbReference>
<name>A0A0M2SU86_9BACI</name>
<gene>
    <name evidence="3" type="ORF">WQ57_13270</name>
</gene>
<protein>
    <recommendedName>
        <fullName evidence="5">Lipoprotein</fullName>
    </recommendedName>
</protein>
<evidence type="ECO:0000256" key="2">
    <source>
        <dbReference type="SAM" id="SignalP"/>
    </source>
</evidence>
<feature type="chain" id="PRO_5038631818" description="Lipoprotein" evidence="2">
    <location>
        <begin position="24"/>
        <end position="195"/>
    </location>
</feature>
<feature type="region of interest" description="Disordered" evidence="1">
    <location>
        <begin position="25"/>
        <end position="66"/>
    </location>
</feature>
<keyword evidence="2" id="KW-0732">Signal</keyword>
<dbReference type="RefSeq" id="WP_046524271.1">
    <property type="nucleotide sequence ID" value="NZ_LAYY01000013.1"/>
</dbReference>
<dbReference type="PATRIC" id="fig|1408103.3.peg.2982"/>
<dbReference type="Proteomes" id="UP000034166">
    <property type="component" value="Unassembled WGS sequence"/>
</dbReference>
<feature type="signal peptide" evidence="2">
    <location>
        <begin position="1"/>
        <end position="23"/>
    </location>
</feature>
<dbReference type="AlphaFoldDB" id="A0A0M2SU86"/>
<reference evidence="3 4" key="1">
    <citation type="submission" date="2015-04" db="EMBL/GenBank/DDBJ databases">
        <title>Taxonomic description and genome sequence of Bacillus campisalis sp. nov., a novel member of the genus Bacillus isolated from solar saltern.</title>
        <authorList>
            <person name="Mathan Kumar R."/>
            <person name="Kaur G."/>
            <person name="Kumar A."/>
            <person name="Singh N.K."/>
            <person name="Kaur N."/>
            <person name="Kumar N."/>
            <person name="Mayilraj S."/>
        </authorList>
    </citation>
    <scope>NUCLEOTIDE SEQUENCE [LARGE SCALE GENOMIC DNA]</scope>
    <source>
        <strain evidence="3 4">SA2-6</strain>
    </source>
</reference>
<evidence type="ECO:0008006" key="5">
    <source>
        <dbReference type="Google" id="ProtNLM"/>
    </source>
</evidence>
<dbReference type="PROSITE" id="PS51257">
    <property type="entry name" value="PROKAR_LIPOPROTEIN"/>
    <property type="match status" value="1"/>
</dbReference>
<proteinExistence type="predicted"/>
<evidence type="ECO:0000313" key="4">
    <source>
        <dbReference type="Proteomes" id="UP000034166"/>
    </source>
</evidence>
<keyword evidence="4" id="KW-1185">Reference proteome</keyword>
<comment type="caution">
    <text evidence="3">The sequence shown here is derived from an EMBL/GenBank/DDBJ whole genome shotgun (WGS) entry which is preliminary data.</text>
</comment>